<keyword evidence="10" id="KW-0732">Signal</keyword>
<dbReference type="EC" id="5.2.1.8" evidence="3"/>
<feature type="compositionally biased region" description="Pro residues" evidence="9">
    <location>
        <begin position="297"/>
        <end position="316"/>
    </location>
</feature>
<organism evidence="12 13">
    <name type="scientific">Roseomonas acroporae</name>
    <dbReference type="NCBI Taxonomy" id="2937791"/>
    <lineage>
        <taxon>Bacteria</taxon>
        <taxon>Pseudomonadati</taxon>
        <taxon>Pseudomonadota</taxon>
        <taxon>Alphaproteobacteria</taxon>
        <taxon>Acetobacterales</taxon>
        <taxon>Roseomonadaceae</taxon>
        <taxon>Roseomonas</taxon>
    </lineage>
</organism>
<evidence type="ECO:0000256" key="9">
    <source>
        <dbReference type="SAM" id="MobiDB-lite"/>
    </source>
</evidence>
<dbReference type="RefSeq" id="WP_248667450.1">
    <property type="nucleotide sequence ID" value="NZ_JALPRX010000055.1"/>
</dbReference>
<dbReference type="InterPro" id="IPR027304">
    <property type="entry name" value="Trigger_fact/SurA_dom_sf"/>
</dbReference>
<dbReference type="InterPro" id="IPR050245">
    <property type="entry name" value="PrsA_foldase"/>
</dbReference>
<comment type="caution">
    <text evidence="12">The sequence shown here is derived from an EMBL/GenBank/DDBJ whole genome shotgun (WGS) entry which is preliminary data.</text>
</comment>
<name>A0A9X1YAE4_9PROT</name>
<feature type="compositionally biased region" description="Low complexity" evidence="9">
    <location>
        <begin position="287"/>
        <end position="296"/>
    </location>
</feature>
<evidence type="ECO:0000259" key="11">
    <source>
        <dbReference type="PROSITE" id="PS50198"/>
    </source>
</evidence>
<evidence type="ECO:0000313" key="13">
    <source>
        <dbReference type="Proteomes" id="UP001139516"/>
    </source>
</evidence>
<reference evidence="12" key="1">
    <citation type="submission" date="2022-04" db="EMBL/GenBank/DDBJ databases">
        <title>Roseomonas acroporae sp. nov., isolated from coral Acropora digitifera.</title>
        <authorList>
            <person name="Sun H."/>
        </authorList>
    </citation>
    <scope>NUCLEOTIDE SEQUENCE</scope>
    <source>
        <strain evidence="12">NAR14</strain>
    </source>
</reference>
<feature type="domain" description="PpiC" evidence="11">
    <location>
        <begin position="149"/>
        <end position="238"/>
    </location>
</feature>
<evidence type="ECO:0000256" key="10">
    <source>
        <dbReference type="SAM" id="SignalP"/>
    </source>
</evidence>
<sequence length="333" mass="35510">MRRLAPPVSRLARAALLAALLAPGLAAPSRAQIVPAQPPGDPVVARVDNEEIHLSDIADAAAGLPEQLRGLPAQVVYPLLLDQLISQKALAVAARRQGLDRDESVRRRILRAEEAELRQALLTREVAGSITEEALRQRYERDVAARPPEEEVHARHILLPTETEARTVLAEIRGGADFAEIARRRASGPGAEQGGDLGFLKRADVPPAFAEAAFALQPGQVSEPVHTDFGWHLIRVEARRTAERESFEEAKDQLRETMVQEAVRAVVQRIRGEARVERFNMDGTPMAAAPAEAPAAPAAPPAAAPAPAPAPTPAPAPAGRAPAPATPARPAGR</sequence>
<dbReference type="Gene3D" id="3.10.50.40">
    <property type="match status" value="1"/>
</dbReference>
<keyword evidence="13" id="KW-1185">Reference proteome</keyword>
<dbReference type="SUPFAM" id="SSF54534">
    <property type="entry name" value="FKBP-like"/>
    <property type="match status" value="1"/>
</dbReference>
<proteinExistence type="inferred from homology"/>
<dbReference type="SUPFAM" id="SSF109998">
    <property type="entry name" value="Triger factor/SurA peptide-binding domain-like"/>
    <property type="match status" value="1"/>
</dbReference>
<dbReference type="Proteomes" id="UP001139516">
    <property type="component" value="Unassembled WGS sequence"/>
</dbReference>
<evidence type="ECO:0000256" key="1">
    <source>
        <dbReference type="ARBA" id="ARBA00000971"/>
    </source>
</evidence>
<gene>
    <name evidence="12" type="ORF">M0638_13140</name>
</gene>
<dbReference type="EMBL" id="JALPRX010000055">
    <property type="protein sequence ID" value="MCK8785330.1"/>
    <property type="molecule type" value="Genomic_DNA"/>
</dbReference>
<evidence type="ECO:0000256" key="2">
    <source>
        <dbReference type="ARBA" id="ARBA00007656"/>
    </source>
</evidence>
<comment type="similarity">
    <text evidence="2">Belongs to the PpiC/parvulin rotamase family.</text>
</comment>
<feature type="signal peptide" evidence="10">
    <location>
        <begin position="1"/>
        <end position="31"/>
    </location>
</feature>
<dbReference type="InterPro" id="IPR000297">
    <property type="entry name" value="PPIase_PpiC"/>
</dbReference>
<dbReference type="PANTHER" id="PTHR47245:SF2">
    <property type="entry name" value="PEPTIDYL-PROLYL CIS-TRANS ISOMERASE HP_0175-RELATED"/>
    <property type="match status" value="1"/>
</dbReference>
<keyword evidence="5 8" id="KW-0697">Rotamase</keyword>
<dbReference type="GO" id="GO:0003755">
    <property type="term" value="F:peptidyl-prolyl cis-trans isomerase activity"/>
    <property type="evidence" value="ECO:0007669"/>
    <property type="project" value="UniProtKB-KW"/>
</dbReference>
<dbReference type="InterPro" id="IPR046357">
    <property type="entry name" value="PPIase_dom_sf"/>
</dbReference>
<evidence type="ECO:0000256" key="8">
    <source>
        <dbReference type="PROSITE-ProRule" id="PRU00278"/>
    </source>
</evidence>
<dbReference type="PROSITE" id="PS50198">
    <property type="entry name" value="PPIC_PPIASE_2"/>
    <property type="match status" value="1"/>
</dbReference>
<dbReference type="PANTHER" id="PTHR47245">
    <property type="entry name" value="PEPTIDYLPROLYL ISOMERASE"/>
    <property type="match status" value="1"/>
</dbReference>
<accession>A0A9X1YAE4</accession>
<evidence type="ECO:0000256" key="4">
    <source>
        <dbReference type="ARBA" id="ARBA00018370"/>
    </source>
</evidence>
<evidence type="ECO:0000256" key="6">
    <source>
        <dbReference type="ARBA" id="ARBA00030642"/>
    </source>
</evidence>
<evidence type="ECO:0000313" key="12">
    <source>
        <dbReference type="EMBL" id="MCK8785330.1"/>
    </source>
</evidence>
<feature type="compositionally biased region" description="Low complexity" evidence="9">
    <location>
        <begin position="317"/>
        <end position="333"/>
    </location>
</feature>
<evidence type="ECO:0000256" key="7">
    <source>
        <dbReference type="ARBA" id="ARBA00031484"/>
    </source>
</evidence>
<comment type="catalytic activity">
    <reaction evidence="1">
        <text>[protein]-peptidylproline (omega=180) = [protein]-peptidylproline (omega=0)</text>
        <dbReference type="Rhea" id="RHEA:16237"/>
        <dbReference type="Rhea" id="RHEA-COMP:10747"/>
        <dbReference type="Rhea" id="RHEA-COMP:10748"/>
        <dbReference type="ChEBI" id="CHEBI:83833"/>
        <dbReference type="ChEBI" id="CHEBI:83834"/>
        <dbReference type="EC" id="5.2.1.8"/>
    </reaction>
</comment>
<protein>
    <recommendedName>
        <fullName evidence="4">Parvulin-like PPIase</fullName>
        <ecNumber evidence="3">5.2.1.8</ecNumber>
    </recommendedName>
    <alternativeName>
        <fullName evidence="6">Peptidyl-prolyl cis-trans isomerase plp</fullName>
    </alternativeName>
    <alternativeName>
        <fullName evidence="7">Rotamase plp</fullName>
    </alternativeName>
</protein>
<feature type="region of interest" description="Disordered" evidence="9">
    <location>
        <begin position="286"/>
        <end position="333"/>
    </location>
</feature>
<dbReference type="AlphaFoldDB" id="A0A9X1YAE4"/>
<keyword evidence="8 12" id="KW-0413">Isomerase</keyword>
<feature type="chain" id="PRO_5040958884" description="Parvulin-like PPIase" evidence="10">
    <location>
        <begin position="32"/>
        <end position="333"/>
    </location>
</feature>
<dbReference type="Pfam" id="PF13145">
    <property type="entry name" value="Rotamase_2"/>
    <property type="match status" value="1"/>
</dbReference>
<evidence type="ECO:0000256" key="3">
    <source>
        <dbReference type="ARBA" id="ARBA00013194"/>
    </source>
</evidence>
<evidence type="ECO:0000256" key="5">
    <source>
        <dbReference type="ARBA" id="ARBA00023110"/>
    </source>
</evidence>